<accession>A0A423WRL8</accession>
<dbReference type="PANTHER" id="PTHR35910">
    <property type="entry name" value="2EXR DOMAIN-CONTAINING PROTEIN"/>
    <property type="match status" value="1"/>
</dbReference>
<reference evidence="2 3" key="1">
    <citation type="submission" date="2015-09" db="EMBL/GenBank/DDBJ databases">
        <title>Host preference determinants of Valsa canker pathogens revealed by comparative genomics.</title>
        <authorList>
            <person name="Yin Z."/>
            <person name="Huang L."/>
        </authorList>
    </citation>
    <scope>NUCLEOTIDE SEQUENCE [LARGE SCALE GENOMIC DNA]</scope>
    <source>
        <strain evidence="2 3">SXYLt</strain>
    </source>
</reference>
<keyword evidence="3" id="KW-1185">Reference proteome</keyword>
<organism evidence="2 3">
    <name type="scientific">Cytospora leucostoma</name>
    <dbReference type="NCBI Taxonomy" id="1230097"/>
    <lineage>
        <taxon>Eukaryota</taxon>
        <taxon>Fungi</taxon>
        <taxon>Dikarya</taxon>
        <taxon>Ascomycota</taxon>
        <taxon>Pezizomycotina</taxon>
        <taxon>Sordariomycetes</taxon>
        <taxon>Sordariomycetidae</taxon>
        <taxon>Diaporthales</taxon>
        <taxon>Cytosporaceae</taxon>
        <taxon>Cytospora</taxon>
    </lineage>
</organism>
<protein>
    <recommendedName>
        <fullName evidence="1">2EXR domain-containing protein</fullName>
    </recommendedName>
</protein>
<name>A0A423WRL8_9PEZI</name>
<dbReference type="AlphaFoldDB" id="A0A423WRL8"/>
<dbReference type="InParanoid" id="A0A423WRL8"/>
<dbReference type="Proteomes" id="UP000285146">
    <property type="component" value="Unassembled WGS sequence"/>
</dbReference>
<evidence type="ECO:0000259" key="1">
    <source>
        <dbReference type="Pfam" id="PF20150"/>
    </source>
</evidence>
<dbReference type="InterPro" id="IPR045518">
    <property type="entry name" value="2EXR"/>
</dbReference>
<sequence>MDGLLAFHGTLQLEGLPQKLSSILRNQEKMIEDARRRDRQQEERDRRQQLFEERVLSELDDLRGRLRALDATSPATFPQFQRLPKEIKQMIWALTIPRRAHKIVREDIDSTDDDDDYFAKNMFKSPAITQVCAESRAVALRHGQCHTIRQCWPWDQETRTSWHWFFPELDILILTHGSTREGRGVRTAAKRIFLECGQRFDESPFFEPQDTLRYNLYGQKHSPTVQMPNLEAAYVGYRLNIGCEVGTSFMREFFGDDEVLLVDMEDTVAVSRVTRLLEETRGKRSEYSPQSAREAVMLKRFTEDYQKGLSVLRRILLLASAETAEARRDCLTEDDRPNTALAWVRETLDSFKFRPGMLLVRDPKCDPEWPGSL</sequence>
<dbReference type="Pfam" id="PF20150">
    <property type="entry name" value="2EXR"/>
    <property type="match status" value="1"/>
</dbReference>
<comment type="caution">
    <text evidence="2">The sequence shown here is derived from an EMBL/GenBank/DDBJ whole genome shotgun (WGS) entry which is preliminary data.</text>
</comment>
<gene>
    <name evidence="2" type="ORF">VPNG_08007</name>
</gene>
<feature type="domain" description="2EXR" evidence="1">
    <location>
        <begin position="77"/>
        <end position="172"/>
    </location>
</feature>
<dbReference type="PANTHER" id="PTHR35910:SF6">
    <property type="entry name" value="2EXR DOMAIN-CONTAINING PROTEIN"/>
    <property type="match status" value="1"/>
</dbReference>
<proteinExistence type="predicted"/>
<evidence type="ECO:0000313" key="3">
    <source>
        <dbReference type="Proteomes" id="UP000285146"/>
    </source>
</evidence>
<evidence type="ECO:0000313" key="2">
    <source>
        <dbReference type="EMBL" id="ROW05924.1"/>
    </source>
</evidence>
<dbReference type="EMBL" id="LKEB01000045">
    <property type="protein sequence ID" value="ROW05924.1"/>
    <property type="molecule type" value="Genomic_DNA"/>
</dbReference>
<dbReference type="OrthoDB" id="3473305at2759"/>